<feature type="binding site" evidence="16">
    <location>
        <position position="57"/>
    </location>
    <ligand>
        <name>Zn(2+)</name>
        <dbReference type="ChEBI" id="CHEBI:29105"/>
        <note>catalytic</note>
    </ligand>
</feature>
<dbReference type="PANTHER" id="PTHR39188:SF3">
    <property type="entry name" value="STAGE IV SPORULATION PROTEIN FB"/>
    <property type="match status" value="1"/>
</dbReference>
<keyword evidence="13 14" id="KW-0472">Membrane</keyword>
<evidence type="ECO:0000256" key="1">
    <source>
        <dbReference type="ARBA" id="ARBA00004651"/>
    </source>
</evidence>
<feature type="transmembrane region" description="Helical" evidence="14">
    <location>
        <begin position="39"/>
        <end position="56"/>
    </location>
</feature>
<evidence type="ECO:0000256" key="5">
    <source>
        <dbReference type="ARBA" id="ARBA00022692"/>
    </source>
</evidence>
<dbReference type="GO" id="GO:0006508">
    <property type="term" value="P:proteolysis"/>
    <property type="evidence" value="ECO:0007669"/>
    <property type="project" value="UniProtKB-KW"/>
</dbReference>
<evidence type="ECO:0000256" key="16">
    <source>
        <dbReference type="PIRSR" id="PIRSR006404-2"/>
    </source>
</evidence>
<evidence type="ECO:0000256" key="10">
    <source>
        <dbReference type="ARBA" id="ARBA00022989"/>
    </source>
</evidence>
<feature type="domain" description="CBS" evidence="18">
    <location>
        <begin position="239"/>
        <end position="298"/>
    </location>
</feature>
<evidence type="ECO:0000256" key="6">
    <source>
        <dbReference type="ARBA" id="ARBA00022723"/>
    </source>
</evidence>
<gene>
    <name evidence="19" type="ORF">EAS64_35450</name>
</gene>
<evidence type="ECO:0000256" key="4">
    <source>
        <dbReference type="ARBA" id="ARBA00022670"/>
    </source>
</evidence>
<evidence type="ECO:0000256" key="3">
    <source>
        <dbReference type="ARBA" id="ARBA00022475"/>
    </source>
</evidence>
<comment type="subcellular location">
    <subcellularLocation>
        <location evidence="1 14">Cell membrane</location>
        <topology evidence="1 14">Multi-pass membrane protein</topology>
    </subcellularLocation>
</comment>
<keyword evidence="8 14" id="KW-0378">Hydrolase</keyword>
<dbReference type="GO" id="GO:0008237">
    <property type="term" value="F:metallopeptidase activity"/>
    <property type="evidence" value="ECO:0007669"/>
    <property type="project" value="UniProtKB-UniRule"/>
</dbReference>
<dbReference type="CDD" id="cd06164">
    <property type="entry name" value="S2P-M50_SpoIVFB_CBS"/>
    <property type="match status" value="1"/>
</dbReference>
<dbReference type="InterPro" id="IPR046342">
    <property type="entry name" value="CBS_dom_sf"/>
</dbReference>
<comment type="cofactor">
    <cofactor evidence="14 16">
        <name>Zn(2+)</name>
        <dbReference type="ChEBI" id="CHEBI:29105"/>
    </cofactor>
    <text evidence="14 16">Binds 1 zinc ion per subunit.</text>
</comment>
<evidence type="ECO:0000256" key="2">
    <source>
        <dbReference type="ARBA" id="ARBA00007931"/>
    </source>
</evidence>
<dbReference type="Gene3D" id="3.10.580.10">
    <property type="entry name" value="CBS-domain"/>
    <property type="match status" value="1"/>
</dbReference>
<dbReference type="Pfam" id="PF02163">
    <property type="entry name" value="Peptidase_M50"/>
    <property type="match status" value="2"/>
</dbReference>
<keyword evidence="6 14" id="KW-0479">Metal-binding</keyword>
<keyword evidence="11 14" id="KW-0482">Metalloprotease</keyword>
<evidence type="ECO:0000256" key="13">
    <source>
        <dbReference type="ARBA" id="ARBA00023136"/>
    </source>
</evidence>
<feature type="transmembrane region" description="Helical" evidence="14">
    <location>
        <begin position="129"/>
        <end position="149"/>
    </location>
</feature>
<comment type="similarity">
    <text evidence="2 14">Belongs to the peptidase M50B family.</text>
</comment>
<comment type="caution">
    <text evidence="19">The sequence shown here is derived from an EMBL/GenBank/DDBJ whole genome shotgun (WGS) entry which is preliminary data.</text>
</comment>
<evidence type="ECO:0000256" key="11">
    <source>
        <dbReference type="ARBA" id="ARBA00023049"/>
    </source>
</evidence>
<organism evidence="19 20">
    <name type="scientific">Trebonia kvetii</name>
    <dbReference type="NCBI Taxonomy" id="2480626"/>
    <lineage>
        <taxon>Bacteria</taxon>
        <taxon>Bacillati</taxon>
        <taxon>Actinomycetota</taxon>
        <taxon>Actinomycetes</taxon>
        <taxon>Streptosporangiales</taxon>
        <taxon>Treboniaceae</taxon>
        <taxon>Trebonia</taxon>
    </lineage>
</organism>
<dbReference type="PANTHER" id="PTHR39188">
    <property type="entry name" value="MEMBRANE-ASSOCIATED ZINC METALLOPROTEASE M50B"/>
    <property type="match status" value="1"/>
</dbReference>
<dbReference type="PROSITE" id="PS51371">
    <property type="entry name" value="CBS"/>
    <property type="match status" value="1"/>
</dbReference>
<keyword evidence="3 14" id="KW-1003">Cell membrane</keyword>
<keyword evidence="4 14" id="KW-0645">Protease</keyword>
<keyword evidence="12 17" id="KW-0129">CBS domain</keyword>
<feature type="binding site" evidence="16">
    <location>
        <position position="61"/>
    </location>
    <ligand>
        <name>Zn(2+)</name>
        <dbReference type="ChEBI" id="CHEBI:29105"/>
        <note>catalytic</note>
    </ligand>
</feature>
<feature type="transmembrane region" description="Helical" evidence="14">
    <location>
        <begin position="7"/>
        <end position="27"/>
    </location>
</feature>
<sequence>MARPFGIPVYVSPYWFIIAGVFIIIYANDLSTSIYGNTRYIVAAAFVVLLYVSVLVHELSHSIVARGFGLPVRRILLYPLGGVSEIEREAPTPGREFAVAGAGPALSLALGALGWGLSQVAPYGVTGALIRQLMVANIIVGVFNLLPGLPLDGGRMLRAVVWKVTGKPGTATIAAAWVGRVLAIALLAIPFFSGALAGGDLVSMVWVVVIAAFMWTGASQSIKATRFRERLPALQARRLARKAISVPASTPLAEAIRQADEAKARAVVVVDHDNKPIAIVNEAAVMATPPQRRPWVDAGSMARSIDPGVILSADLQGMALLDAIRRSPASEYLLVEPSGEVAGVLAARDLDQVFAGVLSPVT</sequence>
<dbReference type="SUPFAM" id="SSF54631">
    <property type="entry name" value="CBS-domain pair"/>
    <property type="match status" value="1"/>
</dbReference>
<feature type="transmembrane region" description="Helical" evidence="14">
    <location>
        <begin position="97"/>
        <end position="117"/>
    </location>
</feature>
<keyword evidence="7" id="KW-0677">Repeat</keyword>
<dbReference type="Pfam" id="PF00571">
    <property type="entry name" value="CBS"/>
    <property type="match status" value="1"/>
</dbReference>
<dbReference type="EMBL" id="RPFW01000008">
    <property type="protein sequence ID" value="TVZ00914.1"/>
    <property type="molecule type" value="Genomic_DNA"/>
</dbReference>
<dbReference type="AlphaFoldDB" id="A0A6P2BPK1"/>
<feature type="active site" evidence="15">
    <location>
        <position position="58"/>
    </location>
</feature>
<evidence type="ECO:0000259" key="18">
    <source>
        <dbReference type="PROSITE" id="PS51371"/>
    </source>
</evidence>
<name>A0A6P2BPK1_9ACTN</name>
<dbReference type="OrthoDB" id="9781963at2"/>
<evidence type="ECO:0000256" key="8">
    <source>
        <dbReference type="ARBA" id="ARBA00022801"/>
    </source>
</evidence>
<dbReference type="GO" id="GO:0046872">
    <property type="term" value="F:metal ion binding"/>
    <property type="evidence" value="ECO:0007669"/>
    <property type="project" value="UniProtKB-UniRule"/>
</dbReference>
<protein>
    <recommendedName>
        <fullName evidence="14">Zinc metalloprotease</fullName>
    </recommendedName>
</protein>
<reference evidence="19 20" key="1">
    <citation type="submission" date="2018-11" db="EMBL/GenBank/DDBJ databases">
        <title>Trebonia kvetii gen.nov., sp.nov., a novel acidophilic actinobacterium, and proposal of the new actinobacterial family Treboniaceae fam. nov.</title>
        <authorList>
            <person name="Rapoport D."/>
            <person name="Sagova-Mareckova M."/>
            <person name="Sedlacek I."/>
            <person name="Provaznik J."/>
            <person name="Kralova S."/>
            <person name="Pavlinic D."/>
            <person name="Benes V."/>
            <person name="Kopecky J."/>
        </authorList>
    </citation>
    <scope>NUCLEOTIDE SEQUENCE [LARGE SCALE GENOMIC DNA]</scope>
    <source>
        <strain evidence="19 20">15Tr583</strain>
    </source>
</reference>
<keyword evidence="10 14" id="KW-1133">Transmembrane helix</keyword>
<dbReference type="GO" id="GO:0005886">
    <property type="term" value="C:plasma membrane"/>
    <property type="evidence" value="ECO:0007669"/>
    <property type="project" value="UniProtKB-SubCell"/>
</dbReference>
<evidence type="ECO:0000256" key="17">
    <source>
        <dbReference type="PROSITE-ProRule" id="PRU00703"/>
    </source>
</evidence>
<accession>A0A6P2BPK1</accession>
<feature type="transmembrane region" description="Helical" evidence="14">
    <location>
        <begin position="201"/>
        <end position="218"/>
    </location>
</feature>
<evidence type="ECO:0000256" key="7">
    <source>
        <dbReference type="ARBA" id="ARBA00022737"/>
    </source>
</evidence>
<evidence type="ECO:0000256" key="14">
    <source>
        <dbReference type="PIRNR" id="PIRNR006404"/>
    </source>
</evidence>
<feature type="transmembrane region" description="Helical" evidence="14">
    <location>
        <begin position="170"/>
        <end position="189"/>
    </location>
</feature>
<dbReference type="InterPro" id="IPR000644">
    <property type="entry name" value="CBS_dom"/>
</dbReference>
<proteinExistence type="inferred from homology"/>
<dbReference type="Proteomes" id="UP000460272">
    <property type="component" value="Unassembled WGS sequence"/>
</dbReference>
<evidence type="ECO:0000256" key="15">
    <source>
        <dbReference type="PIRSR" id="PIRSR006404-1"/>
    </source>
</evidence>
<evidence type="ECO:0000256" key="12">
    <source>
        <dbReference type="ARBA" id="ARBA00023122"/>
    </source>
</evidence>
<dbReference type="PIRSF" id="PIRSF006404">
    <property type="entry name" value="UCP006404_Pept_M50_CBS"/>
    <property type="match status" value="1"/>
</dbReference>
<keyword evidence="5 14" id="KW-0812">Transmembrane</keyword>
<keyword evidence="9 14" id="KW-0862">Zinc</keyword>
<evidence type="ECO:0000256" key="9">
    <source>
        <dbReference type="ARBA" id="ARBA00022833"/>
    </source>
</evidence>
<dbReference type="InterPro" id="IPR008915">
    <property type="entry name" value="Peptidase_M50"/>
</dbReference>
<evidence type="ECO:0000313" key="19">
    <source>
        <dbReference type="EMBL" id="TVZ00914.1"/>
    </source>
</evidence>
<feature type="binding site" evidence="16">
    <location>
        <position position="152"/>
    </location>
    <ligand>
        <name>Zn(2+)</name>
        <dbReference type="ChEBI" id="CHEBI:29105"/>
        <note>catalytic</note>
    </ligand>
</feature>
<evidence type="ECO:0000313" key="20">
    <source>
        <dbReference type="Proteomes" id="UP000460272"/>
    </source>
</evidence>
<keyword evidence="20" id="KW-1185">Reference proteome</keyword>
<dbReference type="InterPro" id="IPR016483">
    <property type="entry name" value="UCP006404_Pept_M50_CBS"/>
</dbReference>